<feature type="domain" description="3-hydroxyisobutyrate dehydrogenase-like NAD-binding" evidence="2">
    <location>
        <begin position="161"/>
        <end position="277"/>
    </location>
</feature>
<sequence>MGFGMASNLLKAGFDVHGLDPGDSARERFEKAGGRATTSIEKSCKDCSHYVIMVATPAQVDGLIFGGDGLIQHLPQGSIVCLCCTLPPTYVRKLPARLSASGRQEIRIIDSPVSGGVSGAVNGTLNIMIAGDPLAIEEIEPLLQAMAAPGRLFRCGQLSNASTLKMLNQHLAGIHIVSAAEILAFAKALQLSTRETYDIVTRGTSASWIFGDRGTHMLDGDWTTRSAIDIFVKDLGIVNNSADNICFPCPMASQAYYQFLLSSSRGYGRQDDSIVVRNYEAAAGDVAEIPVETTAESVCEGETVWPAFTTVLNPSAVGSLSFLERRLIKSLEKQPSIKKVQQVYLHLDQRDEKQSYECETKQVCLYICHQKECGMATLQLAAVADGSIIAVFGLRDSQEAQSFFQQVAPKYPRLTFTDCQVLPGNEANSPKILFSATTDEVVKHVRTALLPYAPTGCHPVSAKFSSATSMYLVLRLGAIIHVAAAAECHALTRAMGVAPELLYKLVAGAAGSSAQFNKYFPHMMRAEWSLHSNGGSDDTCDDSLDQSLEDLVRLAPFHLHVEPRIFTYGMADNHMKAILQSTARRLKFPAVLLNTAHQLFKAARSKNKGQLSITALRQCWTACEQEEIHRERRNHI</sequence>
<proteinExistence type="predicted"/>
<protein>
    <submittedName>
        <fullName evidence="3">NAD binding domain of 6-phosphogluconate dehydrogenase-domain-containing protein</fullName>
    </submittedName>
</protein>
<dbReference type="Gene3D" id="3.40.50.720">
    <property type="entry name" value="NAD(P)-binding Rossmann-like Domain"/>
    <property type="match status" value="1"/>
</dbReference>
<dbReference type="InterPro" id="IPR008927">
    <property type="entry name" value="6-PGluconate_DH-like_C_sf"/>
</dbReference>
<dbReference type="Proteomes" id="UP000326950">
    <property type="component" value="Unassembled WGS sequence"/>
</dbReference>
<dbReference type="EMBL" id="ML738608">
    <property type="protein sequence ID" value="KAE8164456.1"/>
    <property type="molecule type" value="Genomic_DNA"/>
</dbReference>
<organism evidence="3 4">
    <name type="scientific">Aspergillus tamarii</name>
    <dbReference type="NCBI Taxonomy" id="41984"/>
    <lineage>
        <taxon>Eukaryota</taxon>
        <taxon>Fungi</taxon>
        <taxon>Dikarya</taxon>
        <taxon>Ascomycota</taxon>
        <taxon>Pezizomycotina</taxon>
        <taxon>Eurotiomycetes</taxon>
        <taxon>Eurotiomycetidae</taxon>
        <taxon>Eurotiales</taxon>
        <taxon>Aspergillaceae</taxon>
        <taxon>Aspergillus</taxon>
        <taxon>Aspergillus subgen. Circumdati</taxon>
    </lineage>
</organism>
<dbReference type="AlphaFoldDB" id="A0A5N6V0K7"/>
<dbReference type="InterPro" id="IPR036291">
    <property type="entry name" value="NAD(P)-bd_dom_sf"/>
</dbReference>
<keyword evidence="4" id="KW-1185">Reference proteome</keyword>
<accession>A0A5N6V0K7</accession>
<dbReference type="InterPro" id="IPR029154">
    <property type="entry name" value="HIBADH-like_NADP-bd"/>
</dbReference>
<dbReference type="GO" id="GO:0050661">
    <property type="term" value="F:NADP binding"/>
    <property type="evidence" value="ECO:0007669"/>
    <property type="project" value="InterPro"/>
</dbReference>
<dbReference type="PANTHER" id="PTHR43060">
    <property type="entry name" value="3-HYDROXYISOBUTYRATE DEHYDROGENASE-LIKE 1, MITOCHONDRIAL-RELATED"/>
    <property type="match status" value="1"/>
</dbReference>
<dbReference type="OrthoDB" id="48988at2759"/>
<dbReference type="SUPFAM" id="SSF51735">
    <property type="entry name" value="NAD(P)-binding Rossmann-fold domains"/>
    <property type="match status" value="1"/>
</dbReference>
<dbReference type="GO" id="GO:0051287">
    <property type="term" value="F:NAD binding"/>
    <property type="evidence" value="ECO:0007669"/>
    <property type="project" value="InterPro"/>
</dbReference>
<evidence type="ECO:0000259" key="2">
    <source>
        <dbReference type="Pfam" id="PF14833"/>
    </source>
</evidence>
<name>A0A5N6V0K7_ASPTM</name>
<evidence type="ECO:0000313" key="3">
    <source>
        <dbReference type="EMBL" id="KAE8164456.1"/>
    </source>
</evidence>
<gene>
    <name evidence="3" type="ORF">BDV40DRAFT_298481</name>
</gene>
<dbReference type="PANTHER" id="PTHR43060:SF17">
    <property type="entry name" value="L-THREONATE DEHYDROGENASE"/>
    <property type="match status" value="1"/>
</dbReference>
<evidence type="ECO:0000259" key="1">
    <source>
        <dbReference type="Pfam" id="PF03446"/>
    </source>
</evidence>
<dbReference type="InterPro" id="IPR006115">
    <property type="entry name" value="6PGDH_NADP-bd"/>
</dbReference>
<dbReference type="SUPFAM" id="SSF48179">
    <property type="entry name" value="6-phosphogluconate dehydrogenase C-terminal domain-like"/>
    <property type="match status" value="2"/>
</dbReference>
<dbReference type="Pfam" id="PF03446">
    <property type="entry name" value="NAD_binding_2"/>
    <property type="match status" value="1"/>
</dbReference>
<dbReference type="Pfam" id="PF14833">
    <property type="entry name" value="NAD_binding_11"/>
    <property type="match status" value="1"/>
</dbReference>
<feature type="domain" description="6-phosphogluconate dehydrogenase NADP-binding" evidence="1">
    <location>
        <begin position="1"/>
        <end position="148"/>
    </location>
</feature>
<dbReference type="Gene3D" id="1.10.1040.10">
    <property type="entry name" value="N-(1-d-carboxylethyl)-l-norvaline Dehydrogenase, domain 2"/>
    <property type="match status" value="2"/>
</dbReference>
<dbReference type="InterPro" id="IPR013328">
    <property type="entry name" value="6PGD_dom2"/>
</dbReference>
<evidence type="ECO:0000313" key="4">
    <source>
        <dbReference type="Proteomes" id="UP000326950"/>
    </source>
</evidence>
<reference evidence="3 4" key="1">
    <citation type="submission" date="2019-04" db="EMBL/GenBank/DDBJ databases">
        <title>Friends and foes A comparative genomics study of 23 Aspergillus species from section Flavi.</title>
        <authorList>
            <consortium name="DOE Joint Genome Institute"/>
            <person name="Kjaerbolling I."/>
            <person name="Vesth T."/>
            <person name="Frisvad J.C."/>
            <person name="Nybo J.L."/>
            <person name="Theobald S."/>
            <person name="Kildgaard S."/>
            <person name="Isbrandt T."/>
            <person name="Kuo A."/>
            <person name="Sato A."/>
            <person name="Lyhne E.K."/>
            <person name="Kogle M.E."/>
            <person name="Wiebenga A."/>
            <person name="Kun R.S."/>
            <person name="Lubbers R.J."/>
            <person name="Makela M.R."/>
            <person name="Barry K."/>
            <person name="Chovatia M."/>
            <person name="Clum A."/>
            <person name="Daum C."/>
            <person name="Haridas S."/>
            <person name="He G."/>
            <person name="LaButti K."/>
            <person name="Lipzen A."/>
            <person name="Mondo S."/>
            <person name="Riley R."/>
            <person name="Salamov A."/>
            <person name="Simmons B.A."/>
            <person name="Magnuson J.K."/>
            <person name="Henrissat B."/>
            <person name="Mortensen U.H."/>
            <person name="Larsen T.O."/>
            <person name="Devries R.P."/>
            <person name="Grigoriev I.V."/>
            <person name="Machida M."/>
            <person name="Baker S.E."/>
            <person name="Andersen M.R."/>
        </authorList>
    </citation>
    <scope>NUCLEOTIDE SEQUENCE [LARGE SCALE GENOMIC DNA]</scope>
    <source>
        <strain evidence="3 4">CBS 117626</strain>
    </source>
</reference>